<evidence type="ECO:0008006" key="3">
    <source>
        <dbReference type="Google" id="ProtNLM"/>
    </source>
</evidence>
<accession>A0ABS1TM61</accession>
<keyword evidence="2" id="KW-1185">Reference proteome</keyword>
<comment type="caution">
    <text evidence="1">The sequence shown here is derived from an EMBL/GenBank/DDBJ whole genome shotgun (WGS) entry which is preliminary data.</text>
</comment>
<organism evidence="1 2">
    <name type="scientific">Neobacillus paridis</name>
    <dbReference type="NCBI Taxonomy" id="2803862"/>
    <lineage>
        <taxon>Bacteria</taxon>
        <taxon>Bacillati</taxon>
        <taxon>Bacillota</taxon>
        <taxon>Bacilli</taxon>
        <taxon>Bacillales</taxon>
        <taxon>Bacillaceae</taxon>
        <taxon>Neobacillus</taxon>
    </lineage>
</organism>
<dbReference type="EMBL" id="JAESWB010000134">
    <property type="protein sequence ID" value="MBL4952084.1"/>
    <property type="molecule type" value="Genomic_DNA"/>
</dbReference>
<sequence>MAKRQELEPSCCAIGSDGTEEVHVLESDCPINREEGKRKVKPIREGEPERTECTCIYMSSFGGRVKPCEHYRGCKQVQRNKRKVWRVFCDAVKNDTPALSK</sequence>
<proteinExistence type="predicted"/>
<evidence type="ECO:0000313" key="2">
    <source>
        <dbReference type="Proteomes" id="UP000623967"/>
    </source>
</evidence>
<evidence type="ECO:0000313" key="1">
    <source>
        <dbReference type="EMBL" id="MBL4952084.1"/>
    </source>
</evidence>
<name>A0ABS1TM61_9BACI</name>
<protein>
    <recommendedName>
        <fullName evidence="3">SWIM-type domain-containing protein</fullName>
    </recommendedName>
</protein>
<dbReference type="Proteomes" id="UP000623967">
    <property type="component" value="Unassembled WGS sequence"/>
</dbReference>
<reference evidence="1 2" key="1">
    <citation type="submission" date="2021-01" db="EMBL/GenBank/DDBJ databases">
        <title>Genome public.</title>
        <authorList>
            <person name="Liu C."/>
            <person name="Sun Q."/>
        </authorList>
    </citation>
    <scope>NUCLEOTIDE SEQUENCE [LARGE SCALE GENOMIC DNA]</scope>
    <source>
        <strain evidence="1 2">YIM B02564</strain>
    </source>
</reference>
<gene>
    <name evidence="1" type="ORF">JK635_07655</name>
</gene>
<dbReference type="RefSeq" id="WP_202653363.1">
    <property type="nucleotide sequence ID" value="NZ_JAESWB010000134.1"/>
</dbReference>